<evidence type="ECO:0000313" key="3">
    <source>
        <dbReference type="EMBL" id="SCG77371.1"/>
    </source>
</evidence>
<dbReference type="AlphaFoldDB" id="A0A1C5K448"/>
<feature type="region of interest" description="Disordered" evidence="1">
    <location>
        <begin position="94"/>
        <end position="123"/>
    </location>
</feature>
<evidence type="ECO:0000313" key="4">
    <source>
        <dbReference type="Proteomes" id="UP000198210"/>
    </source>
</evidence>
<keyword evidence="2" id="KW-0812">Transmembrane</keyword>
<evidence type="ECO:0000256" key="1">
    <source>
        <dbReference type="SAM" id="MobiDB-lite"/>
    </source>
</evidence>
<feature type="transmembrane region" description="Helical" evidence="2">
    <location>
        <begin position="44"/>
        <end position="65"/>
    </location>
</feature>
<dbReference type="Proteomes" id="UP000198210">
    <property type="component" value="Chromosome I"/>
</dbReference>
<sequence>MLLWIGGLLAAGWWLFSIGMEQWAASYSPPDAASAELERRASRAGTTLVLVVAGGPLVIALVAYGMRLVRTAVVFLVLTLLLGGPALVLGAAANRDRQPPVPPPSAPGHCVELSGGDTRCPGG</sequence>
<name>A0A1C5K448_9ACTN</name>
<keyword evidence="2" id="KW-0472">Membrane</keyword>
<reference evidence="3 4" key="1">
    <citation type="submission" date="2016-06" db="EMBL/GenBank/DDBJ databases">
        <authorList>
            <person name="Kjaerup R.B."/>
            <person name="Dalgaard T.S."/>
            <person name="Juul-Madsen H.R."/>
        </authorList>
    </citation>
    <scope>NUCLEOTIDE SEQUENCE [LARGE SCALE GENOMIC DNA]</scope>
    <source>
        <strain evidence="3 4">DSM 45097</strain>
    </source>
</reference>
<gene>
    <name evidence="3" type="ORF">GA0074704_5446</name>
</gene>
<evidence type="ECO:0000256" key="2">
    <source>
        <dbReference type="SAM" id="Phobius"/>
    </source>
</evidence>
<organism evidence="3 4">
    <name type="scientific">Micromonospora siamensis</name>
    <dbReference type="NCBI Taxonomy" id="299152"/>
    <lineage>
        <taxon>Bacteria</taxon>
        <taxon>Bacillati</taxon>
        <taxon>Actinomycetota</taxon>
        <taxon>Actinomycetes</taxon>
        <taxon>Micromonosporales</taxon>
        <taxon>Micromonosporaceae</taxon>
        <taxon>Micromonospora</taxon>
    </lineage>
</organism>
<keyword evidence="2" id="KW-1133">Transmembrane helix</keyword>
<dbReference type="EMBL" id="LT607751">
    <property type="protein sequence ID" value="SCG77371.1"/>
    <property type="molecule type" value="Genomic_DNA"/>
</dbReference>
<feature type="transmembrane region" description="Helical" evidence="2">
    <location>
        <begin position="72"/>
        <end position="93"/>
    </location>
</feature>
<proteinExistence type="predicted"/>
<protein>
    <submittedName>
        <fullName evidence="3">Uncharacterized protein</fullName>
    </submittedName>
</protein>
<keyword evidence="4" id="KW-1185">Reference proteome</keyword>
<accession>A0A1C5K448</accession>